<reference evidence="1" key="1">
    <citation type="journal article" date="2020" name="Biotechnol. Biofuels">
        <title>New insights from the biogas microbiome by comprehensive genome-resolved metagenomics of nearly 1600 species originating from multiple anaerobic digesters.</title>
        <authorList>
            <person name="Campanaro S."/>
            <person name="Treu L."/>
            <person name="Rodriguez-R L.M."/>
            <person name="Kovalovszki A."/>
            <person name="Ziels R.M."/>
            <person name="Maus I."/>
            <person name="Zhu X."/>
            <person name="Kougias P.G."/>
            <person name="Basile A."/>
            <person name="Luo G."/>
            <person name="Schluter A."/>
            <person name="Konstantinidis K.T."/>
            <person name="Angelidaki I."/>
        </authorList>
    </citation>
    <scope>NUCLEOTIDE SEQUENCE</scope>
    <source>
        <strain evidence="1">AS06rmzACSIP_7</strain>
    </source>
</reference>
<dbReference type="InterPro" id="IPR029016">
    <property type="entry name" value="GAF-like_dom_sf"/>
</dbReference>
<dbReference type="AlphaFoldDB" id="A0A971M5H8"/>
<sequence length="82" mass="9370">MPAQIAEKAAEVMSAERFSLFLYDRRRDELFTTAAIGLNKEKNQDPVISRVGVHLLSHFQLLPLLKAKPHEQQRPLDRSVDS</sequence>
<name>A0A971M5H8_9BACT</name>
<dbReference type="EMBL" id="JAAYEE010000232">
    <property type="protein sequence ID" value="NLW36297.1"/>
    <property type="molecule type" value="Genomic_DNA"/>
</dbReference>
<proteinExistence type="predicted"/>
<evidence type="ECO:0000313" key="2">
    <source>
        <dbReference type="Proteomes" id="UP000777265"/>
    </source>
</evidence>
<organism evidence="1 2">
    <name type="scientific">Syntrophorhabdus aromaticivorans</name>
    <dbReference type="NCBI Taxonomy" id="328301"/>
    <lineage>
        <taxon>Bacteria</taxon>
        <taxon>Pseudomonadati</taxon>
        <taxon>Thermodesulfobacteriota</taxon>
        <taxon>Syntrophorhabdia</taxon>
        <taxon>Syntrophorhabdales</taxon>
        <taxon>Syntrophorhabdaceae</taxon>
        <taxon>Syntrophorhabdus</taxon>
    </lineage>
</organism>
<dbReference type="Proteomes" id="UP000777265">
    <property type="component" value="Unassembled WGS sequence"/>
</dbReference>
<comment type="caution">
    <text evidence="1">The sequence shown here is derived from an EMBL/GenBank/DDBJ whole genome shotgun (WGS) entry which is preliminary data.</text>
</comment>
<protein>
    <submittedName>
        <fullName evidence="1">Uncharacterized protein</fullName>
    </submittedName>
</protein>
<evidence type="ECO:0000313" key="1">
    <source>
        <dbReference type="EMBL" id="NLW36297.1"/>
    </source>
</evidence>
<accession>A0A971M5H8</accession>
<dbReference type="Gene3D" id="3.30.450.40">
    <property type="match status" value="1"/>
</dbReference>
<dbReference type="SUPFAM" id="SSF55781">
    <property type="entry name" value="GAF domain-like"/>
    <property type="match status" value="1"/>
</dbReference>
<reference evidence="1" key="2">
    <citation type="submission" date="2020-01" db="EMBL/GenBank/DDBJ databases">
        <authorList>
            <person name="Campanaro S."/>
        </authorList>
    </citation>
    <scope>NUCLEOTIDE SEQUENCE</scope>
    <source>
        <strain evidence="1">AS06rmzACSIP_7</strain>
    </source>
</reference>
<gene>
    <name evidence="1" type="ORF">GXY80_12610</name>
</gene>